<gene>
    <name evidence="3" type="ORF">HPP92_028787</name>
    <name evidence="2" type="ORF">HPP92_028798</name>
</gene>
<keyword evidence="4" id="KW-1185">Reference proteome</keyword>
<keyword evidence="1" id="KW-1133">Transmembrane helix</keyword>
<evidence type="ECO:0000313" key="2">
    <source>
        <dbReference type="EMBL" id="KAG0446523.1"/>
    </source>
</evidence>
<name>A0A835U207_VANPL</name>
<keyword evidence="1" id="KW-0812">Transmembrane</keyword>
<dbReference type="Proteomes" id="UP000636800">
    <property type="component" value="Unassembled WGS sequence"/>
</dbReference>
<feature type="transmembrane region" description="Helical" evidence="1">
    <location>
        <begin position="45"/>
        <end position="66"/>
    </location>
</feature>
<evidence type="ECO:0000313" key="3">
    <source>
        <dbReference type="EMBL" id="KAG0446529.1"/>
    </source>
</evidence>
<proteinExistence type="predicted"/>
<evidence type="ECO:0000313" key="4">
    <source>
        <dbReference type="Proteomes" id="UP000636800"/>
    </source>
</evidence>
<organism evidence="3 4">
    <name type="scientific">Vanilla planifolia</name>
    <name type="common">Vanilla</name>
    <dbReference type="NCBI Taxonomy" id="51239"/>
    <lineage>
        <taxon>Eukaryota</taxon>
        <taxon>Viridiplantae</taxon>
        <taxon>Streptophyta</taxon>
        <taxon>Embryophyta</taxon>
        <taxon>Tracheophyta</taxon>
        <taxon>Spermatophyta</taxon>
        <taxon>Magnoliopsida</taxon>
        <taxon>Liliopsida</taxon>
        <taxon>Asparagales</taxon>
        <taxon>Orchidaceae</taxon>
        <taxon>Vanilloideae</taxon>
        <taxon>Vanilleae</taxon>
        <taxon>Vanilla</taxon>
    </lineage>
</organism>
<keyword evidence="1" id="KW-0472">Membrane</keyword>
<accession>A0A835U207</accession>
<dbReference type="Proteomes" id="UP000639772">
    <property type="component" value="Unassembled WGS sequence"/>
</dbReference>
<comment type="caution">
    <text evidence="3">The sequence shown here is derived from an EMBL/GenBank/DDBJ whole genome shotgun (WGS) entry which is preliminary data.</text>
</comment>
<sequence>MGCSSSNHDQKAYLGRVGDYSLNPRLWLDDLQQVSVPAHLPSSKVVGSLYILYFSIQLLNSVLNYFPFVSTKNTRWNFATERIQHQDSTSTGVEAGRGIDSRIINSVSLPQWLKLGMRQNTLGMIICDFCGRLTKTTTVKESIQSLLTIVNLFGELFEMTKVMIDMDR</sequence>
<dbReference type="AlphaFoldDB" id="A0A835U207"/>
<evidence type="ECO:0000256" key="1">
    <source>
        <dbReference type="SAM" id="Phobius"/>
    </source>
</evidence>
<dbReference type="EMBL" id="JADCNM010000570">
    <property type="protein sequence ID" value="KAG0446523.1"/>
    <property type="molecule type" value="Genomic_DNA"/>
</dbReference>
<dbReference type="EMBL" id="JADCNL010000569">
    <property type="protein sequence ID" value="KAG0446529.1"/>
    <property type="molecule type" value="Genomic_DNA"/>
</dbReference>
<reference evidence="4 5" key="1">
    <citation type="journal article" date="2020" name="Nat. Food">
        <title>A phased Vanilla planifolia genome enables genetic improvement of flavour and production.</title>
        <authorList>
            <person name="Hasing T."/>
            <person name="Tang H."/>
            <person name="Brym M."/>
            <person name="Khazi F."/>
            <person name="Huang T."/>
            <person name="Chambers A.H."/>
        </authorList>
    </citation>
    <scope>NUCLEOTIDE SEQUENCE [LARGE SCALE GENOMIC DNA]</scope>
    <source>
        <tissue evidence="3">Leaf</tissue>
    </source>
</reference>
<protein>
    <submittedName>
        <fullName evidence="3">Uncharacterized protein</fullName>
    </submittedName>
</protein>
<evidence type="ECO:0000313" key="5">
    <source>
        <dbReference type="Proteomes" id="UP000639772"/>
    </source>
</evidence>